<comment type="caution">
    <text evidence="2">The sequence shown here is derived from an EMBL/GenBank/DDBJ whole genome shotgun (WGS) entry which is preliminary data.</text>
</comment>
<organism evidence="2 3">
    <name type="scientific">Vanilla planifolia</name>
    <name type="common">Vanilla</name>
    <dbReference type="NCBI Taxonomy" id="51239"/>
    <lineage>
        <taxon>Eukaryota</taxon>
        <taxon>Viridiplantae</taxon>
        <taxon>Streptophyta</taxon>
        <taxon>Embryophyta</taxon>
        <taxon>Tracheophyta</taxon>
        <taxon>Spermatophyta</taxon>
        <taxon>Magnoliopsida</taxon>
        <taxon>Liliopsida</taxon>
        <taxon>Asparagales</taxon>
        <taxon>Orchidaceae</taxon>
        <taxon>Vanilloideae</taxon>
        <taxon>Vanilleae</taxon>
        <taxon>Vanilla</taxon>
    </lineage>
</organism>
<gene>
    <name evidence="2" type="ORF">HPP92_013077</name>
</gene>
<evidence type="ECO:0000313" key="3">
    <source>
        <dbReference type="Proteomes" id="UP000639772"/>
    </source>
</evidence>
<feature type="signal peptide" evidence="1">
    <location>
        <begin position="1"/>
        <end position="27"/>
    </location>
</feature>
<sequence length="113" mass="12963">MAVNKTSALLAIVLLAVLCGVPRETEAAKLAISWPKWFWCFPDCVIGETCFYRVYRYCRRELPWVIPLNCVCVGLDWCDLTHITPLDRYGLPPSPPHGKFLEGTHKLFVFLQH</sequence>
<proteinExistence type="predicted"/>
<dbReference type="Proteomes" id="UP000639772">
    <property type="component" value="Chromosome 6"/>
</dbReference>
<name>A0A835UYG3_VANPL</name>
<dbReference type="AlphaFoldDB" id="A0A835UYG3"/>
<accession>A0A835UYG3</accession>
<evidence type="ECO:0000256" key="1">
    <source>
        <dbReference type="SAM" id="SignalP"/>
    </source>
</evidence>
<protein>
    <submittedName>
        <fullName evidence="2">Uncharacterized protein</fullName>
    </submittedName>
</protein>
<evidence type="ECO:0000313" key="2">
    <source>
        <dbReference type="EMBL" id="KAG0478358.1"/>
    </source>
</evidence>
<feature type="chain" id="PRO_5032937338" evidence="1">
    <location>
        <begin position="28"/>
        <end position="113"/>
    </location>
</feature>
<dbReference type="EMBL" id="JADCNM010000006">
    <property type="protein sequence ID" value="KAG0478358.1"/>
    <property type="molecule type" value="Genomic_DNA"/>
</dbReference>
<reference evidence="2 3" key="1">
    <citation type="journal article" date="2020" name="Nat. Food">
        <title>A phased Vanilla planifolia genome enables genetic improvement of flavour and production.</title>
        <authorList>
            <person name="Hasing T."/>
            <person name="Tang H."/>
            <person name="Brym M."/>
            <person name="Khazi F."/>
            <person name="Huang T."/>
            <person name="Chambers A.H."/>
        </authorList>
    </citation>
    <scope>NUCLEOTIDE SEQUENCE [LARGE SCALE GENOMIC DNA]</scope>
    <source>
        <tissue evidence="2">Leaf</tissue>
    </source>
</reference>
<keyword evidence="1" id="KW-0732">Signal</keyword>
<dbReference type="OrthoDB" id="727503at2759"/>